<accession>A0ABU0V1Z8</accession>
<keyword evidence="1" id="KW-0812">Transmembrane</keyword>
<evidence type="ECO:0000256" key="1">
    <source>
        <dbReference type="SAM" id="Phobius"/>
    </source>
</evidence>
<keyword evidence="1" id="KW-0472">Membrane</keyword>
<evidence type="ECO:0008006" key="4">
    <source>
        <dbReference type="Google" id="ProtNLM"/>
    </source>
</evidence>
<protein>
    <recommendedName>
        <fullName evidence="4">DUF3953 domain-containing protein</fullName>
    </recommendedName>
</protein>
<keyword evidence="3" id="KW-1185">Reference proteome</keyword>
<dbReference type="Proteomes" id="UP001177898">
    <property type="component" value="Unassembled WGS sequence"/>
</dbReference>
<dbReference type="RefSeq" id="WP_080478237.1">
    <property type="nucleotide sequence ID" value="NZ_JAJCUA010000001.1"/>
</dbReference>
<proteinExistence type="predicted"/>
<organism evidence="2 3">
    <name type="scientific">Bacillus stercoris</name>
    <dbReference type="NCBI Taxonomy" id="2054641"/>
    <lineage>
        <taxon>Bacteria</taxon>
        <taxon>Bacillati</taxon>
        <taxon>Bacillota</taxon>
        <taxon>Bacilli</taxon>
        <taxon>Bacillales</taxon>
        <taxon>Bacillaceae</taxon>
        <taxon>Bacillus</taxon>
    </lineage>
</organism>
<evidence type="ECO:0000313" key="3">
    <source>
        <dbReference type="Proteomes" id="UP001177898"/>
    </source>
</evidence>
<reference evidence="2" key="1">
    <citation type="submission" date="2023-08" db="EMBL/GenBank/DDBJ databases">
        <title>Functional annotation and safety assessment of Bacillus stercoris.</title>
        <authorList>
            <person name="Pandit N.T."/>
            <person name="Ahir S.V."/>
            <person name="Chauhan D.A."/>
            <person name="Bose A."/>
            <person name="Dunlap C."/>
            <person name="Doshi J.A."/>
        </authorList>
    </citation>
    <scope>NUCLEOTIDE SEQUENCE</scope>
    <source>
        <strain evidence="2">ZBMF30</strain>
    </source>
</reference>
<feature type="transmembrane region" description="Helical" evidence="1">
    <location>
        <begin position="32"/>
        <end position="48"/>
    </location>
</feature>
<name>A0ABU0V1Z8_9BACI</name>
<gene>
    <name evidence="2" type="ORF">RAQ16_00440</name>
</gene>
<feature type="transmembrane region" description="Helical" evidence="1">
    <location>
        <begin position="7"/>
        <end position="26"/>
    </location>
</feature>
<evidence type="ECO:0000313" key="2">
    <source>
        <dbReference type="EMBL" id="MDQ1850877.1"/>
    </source>
</evidence>
<dbReference type="EMBL" id="JAVCYS010000002">
    <property type="protein sequence ID" value="MDQ1850877.1"/>
    <property type="molecule type" value="Genomic_DNA"/>
</dbReference>
<sequence>MNNDHKVTHYSSFIFSTIMVLLVAIFPEYTSWFVTVFFLGFALIYTFQKHRTSSSKALSYISYFLFIVSLTYTLILFQT</sequence>
<comment type="caution">
    <text evidence="2">The sequence shown here is derived from an EMBL/GenBank/DDBJ whole genome shotgun (WGS) entry which is preliminary data.</text>
</comment>
<keyword evidence="1" id="KW-1133">Transmembrane helix</keyword>
<feature type="transmembrane region" description="Helical" evidence="1">
    <location>
        <begin position="60"/>
        <end position="77"/>
    </location>
</feature>